<comment type="caution">
    <text evidence="1">The sequence shown here is derived from an EMBL/GenBank/DDBJ whole genome shotgun (WGS) entry which is preliminary data.</text>
</comment>
<gene>
    <name evidence="1" type="ORF">O6H91_12G056900</name>
</gene>
<protein>
    <submittedName>
        <fullName evidence="1">Uncharacterized protein</fullName>
    </submittedName>
</protein>
<keyword evidence="2" id="KW-1185">Reference proteome</keyword>
<sequence length="1286" mass="138151">MENLIRALQTGSSRSKMEAAIAVRSLATSESIYQVAFVSCGGIQPLIELLTYEAGELHWPCDMQLKATITVRAEAALALASLAVSKDEFREAIGAAGAIPFLCNLLQFSEHIFEPSAACWQHDLAPFLVLARDAGTGALSCLVKNEANKDRIIAAQAVPVLIQIFDSGTTFGRAAAANVLSKLAAGENSCNKLMMGDGGAIPASLKLIQQGSSKAREIAAEATCLSLNCSSKVKELEAGGLACLSEMLEKGSKTEKNAACLAVNMVNSAVQMKDYILDTFDKNHLLDELNSVAYTPICHPNADLLKHWKAEGIQDKADEIQLLGHSANTALMSAAMQTHHCSKIDLGTSSLQSIIGQQLTQTDDKDGICDPVQRTEGAKRLKVCNSKYPRGCRVIESYSDRETLLRQLVVQESKDNMEMLFPRSETERFLGIFDCLESIPIGYTDEHALGTWQEGLMDESTPTQKFEGSSLASYSGISDLVNALSSHSMGAQEFSALALMFLASQGGCEIKTAIAEAGALPHLLGLIENSCSPSIRESAASAIALLVSFHPINQAAVLKAGGIKTLIHMSKWASRVTDERLSAGNLTSRLQAAAVTAILNLFEASDRHIADMKLRDALPILPHMLGSGNGLEVRASVGSLHILFNAFNIQAEKRQGSETSVVDFLPADMVVTLLDITQGQSQEAREVALEALAELRESPCELREKEDSQIAVDVDELANLRKYGLRCLFLLLESSKVSATITDDVPGVLCSIITNDTLSSLLDETELTFHLMRLLKEGPSLETRVMAAAAVANMGARNKKLQAISKDNIYFISSLLRDDLKLFQTREQPTGKNELQLGSYAPILDQHTGWCLCAISNEQYLAYSLLREHVTAILVYTALSGEETKCHIIAAGAAPTLVQLLKHCCAIPESDLPRSGDLDIIYSIAMPSIHLATQEFAMMALILLSDKNNYVAEKIVQAGAIPCFIKMLTYRSEDGRLESTLCEIAAAALLTMAGCTVGRKAMVEVGAVASLVYFLKSEHSQLISSLSAIAATAQVLGILALDCQEAKNQISKAGGIGCLVEVLIGGGCFAWAAWGQDCAGLAGSVALVQESVSASLANLVLDCPVNSEEAVKAGAIEPLVQLLGIPPSQKEIEGAIYIQINKKADEVLSCPTVEGSCLEASYEELHKQMQCIPHPLTEVVNVGASLAAMAALRNILSSYPPSKQEIIDTGGLTRLIRLLQGWTHPLAEETCISHVSIEKACQIQLQESAAFIIGLLMTLDPSIQEAPHDMPNLLKFEINEKKTKGT</sequence>
<dbReference type="Proteomes" id="UP001162992">
    <property type="component" value="Chromosome 12"/>
</dbReference>
<name>A0ACC2C291_DIPCM</name>
<evidence type="ECO:0000313" key="2">
    <source>
        <dbReference type="Proteomes" id="UP001162992"/>
    </source>
</evidence>
<reference evidence="2" key="1">
    <citation type="journal article" date="2024" name="Proc. Natl. Acad. Sci. U.S.A.">
        <title>Extraordinary preservation of gene collinearity over three hundred million years revealed in homosporous lycophytes.</title>
        <authorList>
            <person name="Li C."/>
            <person name="Wickell D."/>
            <person name="Kuo L.Y."/>
            <person name="Chen X."/>
            <person name="Nie B."/>
            <person name="Liao X."/>
            <person name="Peng D."/>
            <person name="Ji J."/>
            <person name="Jenkins J."/>
            <person name="Williams M."/>
            <person name="Shu S."/>
            <person name="Plott C."/>
            <person name="Barry K."/>
            <person name="Rajasekar S."/>
            <person name="Grimwood J."/>
            <person name="Han X."/>
            <person name="Sun S."/>
            <person name="Hou Z."/>
            <person name="He W."/>
            <person name="Dai G."/>
            <person name="Sun C."/>
            <person name="Schmutz J."/>
            <person name="Leebens-Mack J.H."/>
            <person name="Li F.W."/>
            <person name="Wang L."/>
        </authorList>
    </citation>
    <scope>NUCLEOTIDE SEQUENCE [LARGE SCALE GENOMIC DNA]</scope>
    <source>
        <strain evidence="2">cv. PW_Plant_1</strain>
    </source>
</reference>
<accession>A0ACC2C291</accession>
<evidence type="ECO:0000313" key="1">
    <source>
        <dbReference type="EMBL" id="KAJ7536119.1"/>
    </source>
</evidence>
<dbReference type="EMBL" id="CM055103">
    <property type="protein sequence ID" value="KAJ7536119.1"/>
    <property type="molecule type" value="Genomic_DNA"/>
</dbReference>
<organism evidence="1 2">
    <name type="scientific">Diphasiastrum complanatum</name>
    <name type="common">Issler's clubmoss</name>
    <name type="synonym">Lycopodium complanatum</name>
    <dbReference type="NCBI Taxonomy" id="34168"/>
    <lineage>
        <taxon>Eukaryota</taxon>
        <taxon>Viridiplantae</taxon>
        <taxon>Streptophyta</taxon>
        <taxon>Embryophyta</taxon>
        <taxon>Tracheophyta</taxon>
        <taxon>Lycopodiopsida</taxon>
        <taxon>Lycopodiales</taxon>
        <taxon>Lycopodiaceae</taxon>
        <taxon>Lycopodioideae</taxon>
        <taxon>Diphasiastrum</taxon>
    </lineage>
</organism>
<proteinExistence type="predicted"/>